<dbReference type="EMBL" id="KN847319">
    <property type="protein sequence ID" value="KIW55557.1"/>
    <property type="molecule type" value="Genomic_DNA"/>
</dbReference>
<keyword evidence="2" id="KW-1185">Reference proteome</keyword>
<gene>
    <name evidence="1" type="ORF">PV05_04288</name>
</gene>
<accession>A0A0D2CZK9</accession>
<name>A0A0D2CZK9_9EURO</name>
<dbReference type="RefSeq" id="XP_013316141.1">
    <property type="nucleotide sequence ID" value="XM_013460687.1"/>
</dbReference>
<dbReference type="SUPFAM" id="SSF52833">
    <property type="entry name" value="Thioredoxin-like"/>
    <property type="match status" value="1"/>
</dbReference>
<evidence type="ECO:0000313" key="2">
    <source>
        <dbReference type="Proteomes" id="UP000054342"/>
    </source>
</evidence>
<organism evidence="1 2">
    <name type="scientific">Exophiala xenobiotica</name>
    <dbReference type="NCBI Taxonomy" id="348802"/>
    <lineage>
        <taxon>Eukaryota</taxon>
        <taxon>Fungi</taxon>
        <taxon>Dikarya</taxon>
        <taxon>Ascomycota</taxon>
        <taxon>Pezizomycotina</taxon>
        <taxon>Eurotiomycetes</taxon>
        <taxon>Chaetothyriomycetidae</taxon>
        <taxon>Chaetothyriales</taxon>
        <taxon>Herpotrichiellaceae</taxon>
        <taxon>Exophiala</taxon>
    </lineage>
</organism>
<dbReference type="STRING" id="348802.A0A0D2CZK9"/>
<evidence type="ECO:0008006" key="3">
    <source>
        <dbReference type="Google" id="ProtNLM"/>
    </source>
</evidence>
<dbReference type="Pfam" id="PF05988">
    <property type="entry name" value="DUF899"/>
    <property type="match status" value="1"/>
</dbReference>
<dbReference type="Gene3D" id="3.40.30.10">
    <property type="entry name" value="Glutaredoxin"/>
    <property type="match status" value="1"/>
</dbReference>
<dbReference type="InterPro" id="IPR036249">
    <property type="entry name" value="Thioredoxin-like_sf"/>
</dbReference>
<dbReference type="GeneID" id="25326196"/>
<dbReference type="OrthoDB" id="3503208at2759"/>
<protein>
    <recommendedName>
        <fullName evidence="3">DUF899 domain-containing protein</fullName>
    </recommendedName>
</protein>
<dbReference type="HOGENOM" id="CLU_066898_2_0_1"/>
<sequence>MASTKIVTQEEYRPLRLTLLEKEKQLTRARDELNAERRKLPLVEVTTPYTFTTVDAAGNTKQISLAELFGGRAQLIIYHFMFNLETCEEDKDADADADAAGCPSCSLYADHIPRHLEHLHSHGTSFAAVSRAPINKIERYKKRMGWTFPWVSSHGTRFNYDFHVTQDPQVARVEYNFKDEAELGRRGLQVFTRGDQPGHSVFVLGGEKTGVGEQGKVYHSYSTYARGGEHLIGTLSWLDMTPLGRQDGVNGVPGLGYKRHDEYTKEDLDGLDLKIGA</sequence>
<reference evidence="1 2" key="1">
    <citation type="submission" date="2015-01" db="EMBL/GenBank/DDBJ databases">
        <title>The Genome Sequence of Exophiala xenobiotica CBS118157.</title>
        <authorList>
            <consortium name="The Broad Institute Genomics Platform"/>
            <person name="Cuomo C."/>
            <person name="de Hoog S."/>
            <person name="Gorbushina A."/>
            <person name="Stielow B."/>
            <person name="Teixiera M."/>
            <person name="Abouelleil A."/>
            <person name="Chapman S.B."/>
            <person name="Priest M."/>
            <person name="Young S.K."/>
            <person name="Wortman J."/>
            <person name="Nusbaum C."/>
            <person name="Birren B."/>
        </authorList>
    </citation>
    <scope>NUCLEOTIDE SEQUENCE [LARGE SCALE GENOMIC DNA]</scope>
    <source>
        <strain evidence="1 2">CBS 118157</strain>
    </source>
</reference>
<dbReference type="InterPro" id="IPR010296">
    <property type="entry name" value="DUF899_thioredox"/>
</dbReference>
<dbReference type="AlphaFoldDB" id="A0A0D2CZK9"/>
<proteinExistence type="predicted"/>
<dbReference type="Proteomes" id="UP000054342">
    <property type="component" value="Unassembled WGS sequence"/>
</dbReference>
<evidence type="ECO:0000313" key="1">
    <source>
        <dbReference type="EMBL" id="KIW55557.1"/>
    </source>
</evidence>